<gene>
    <name evidence="1" type="ORF">DPMN_139917</name>
</gene>
<dbReference type="EMBL" id="JAIWYP010000006">
    <property type="protein sequence ID" value="KAH3811507.1"/>
    <property type="molecule type" value="Genomic_DNA"/>
</dbReference>
<proteinExistence type="predicted"/>
<reference evidence="1" key="1">
    <citation type="journal article" date="2019" name="bioRxiv">
        <title>The Genome of the Zebra Mussel, Dreissena polymorpha: A Resource for Invasive Species Research.</title>
        <authorList>
            <person name="McCartney M.A."/>
            <person name="Auch B."/>
            <person name="Kono T."/>
            <person name="Mallez S."/>
            <person name="Zhang Y."/>
            <person name="Obille A."/>
            <person name="Becker A."/>
            <person name="Abrahante J.E."/>
            <person name="Garbe J."/>
            <person name="Badalamenti J.P."/>
            <person name="Herman A."/>
            <person name="Mangelson H."/>
            <person name="Liachko I."/>
            <person name="Sullivan S."/>
            <person name="Sone E.D."/>
            <person name="Koren S."/>
            <person name="Silverstein K.A.T."/>
            <person name="Beckman K.B."/>
            <person name="Gohl D.M."/>
        </authorList>
    </citation>
    <scope>NUCLEOTIDE SEQUENCE</scope>
    <source>
        <strain evidence="1">Duluth1</strain>
        <tissue evidence="1">Whole animal</tissue>
    </source>
</reference>
<name>A0A9D4JL87_DREPO</name>
<evidence type="ECO:0000313" key="2">
    <source>
        <dbReference type="Proteomes" id="UP000828390"/>
    </source>
</evidence>
<accession>A0A9D4JL87</accession>
<organism evidence="1 2">
    <name type="scientific">Dreissena polymorpha</name>
    <name type="common">Zebra mussel</name>
    <name type="synonym">Mytilus polymorpha</name>
    <dbReference type="NCBI Taxonomy" id="45954"/>
    <lineage>
        <taxon>Eukaryota</taxon>
        <taxon>Metazoa</taxon>
        <taxon>Spiralia</taxon>
        <taxon>Lophotrochozoa</taxon>
        <taxon>Mollusca</taxon>
        <taxon>Bivalvia</taxon>
        <taxon>Autobranchia</taxon>
        <taxon>Heteroconchia</taxon>
        <taxon>Euheterodonta</taxon>
        <taxon>Imparidentia</taxon>
        <taxon>Neoheterodontei</taxon>
        <taxon>Myida</taxon>
        <taxon>Dreissenoidea</taxon>
        <taxon>Dreissenidae</taxon>
        <taxon>Dreissena</taxon>
    </lineage>
</organism>
<evidence type="ECO:0000313" key="1">
    <source>
        <dbReference type="EMBL" id="KAH3811507.1"/>
    </source>
</evidence>
<dbReference type="Proteomes" id="UP000828390">
    <property type="component" value="Unassembled WGS sequence"/>
</dbReference>
<reference evidence="1" key="2">
    <citation type="submission" date="2020-11" db="EMBL/GenBank/DDBJ databases">
        <authorList>
            <person name="McCartney M.A."/>
            <person name="Auch B."/>
            <person name="Kono T."/>
            <person name="Mallez S."/>
            <person name="Becker A."/>
            <person name="Gohl D.M."/>
            <person name="Silverstein K.A.T."/>
            <person name="Koren S."/>
            <person name="Bechman K.B."/>
            <person name="Herman A."/>
            <person name="Abrahante J.E."/>
            <person name="Garbe J."/>
        </authorList>
    </citation>
    <scope>NUCLEOTIDE SEQUENCE</scope>
    <source>
        <strain evidence="1">Duluth1</strain>
        <tissue evidence="1">Whole animal</tissue>
    </source>
</reference>
<protein>
    <submittedName>
        <fullName evidence="1">Uncharacterized protein</fullName>
    </submittedName>
</protein>
<comment type="caution">
    <text evidence="1">The sequence shown here is derived from an EMBL/GenBank/DDBJ whole genome shotgun (WGS) entry which is preliminary data.</text>
</comment>
<sequence length="50" mass="5713">MWVEHMDGAYGLSMRVGYMGGWIILGQYMWVQHEEVVCGCNMRVVYVGVA</sequence>
<keyword evidence="2" id="KW-1185">Reference proteome</keyword>
<dbReference type="AlphaFoldDB" id="A0A9D4JL87"/>